<feature type="signal peptide" evidence="6">
    <location>
        <begin position="1"/>
        <end position="23"/>
    </location>
</feature>
<dbReference type="InterPro" id="IPR011009">
    <property type="entry name" value="Kinase-like_dom_sf"/>
</dbReference>
<feature type="domain" description="Gnk2-homologous" evidence="7">
    <location>
        <begin position="20"/>
        <end position="123"/>
    </location>
</feature>
<dbReference type="PANTHER" id="PTHR32099">
    <property type="entry name" value="CYSTEINE-RICH REPEAT SECRETORY PROTEIN"/>
    <property type="match status" value="1"/>
</dbReference>
<proteinExistence type="predicted"/>
<dbReference type="Gene3D" id="3.30.430.20">
    <property type="entry name" value="Gnk2 domain, C-X8-C-X2-C motif"/>
    <property type="match status" value="2"/>
</dbReference>
<name>A0A8J4QXU8_9ROSI</name>
<keyword evidence="5" id="KW-0472">Membrane</keyword>
<feature type="binding site" evidence="3">
    <location>
        <position position="366"/>
    </location>
    <ligand>
        <name>ATP</name>
        <dbReference type="ChEBI" id="CHEBI:30616"/>
    </ligand>
</feature>
<organism evidence="8 9">
    <name type="scientific">Castanea mollissima</name>
    <name type="common">Chinese chestnut</name>
    <dbReference type="NCBI Taxonomy" id="60419"/>
    <lineage>
        <taxon>Eukaryota</taxon>
        <taxon>Viridiplantae</taxon>
        <taxon>Streptophyta</taxon>
        <taxon>Embryophyta</taxon>
        <taxon>Tracheophyta</taxon>
        <taxon>Spermatophyta</taxon>
        <taxon>Magnoliopsida</taxon>
        <taxon>eudicotyledons</taxon>
        <taxon>Gunneridae</taxon>
        <taxon>Pentapetalae</taxon>
        <taxon>rosids</taxon>
        <taxon>fabids</taxon>
        <taxon>Fagales</taxon>
        <taxon>Fagaceae</taxon>
        <taxon>Castanea</taxon>
    </lineage>
</organism>
<keyword evidence="5" id="KW-0812">Transmembrane</keyword>
<dbReference type="InterPro" id="IPR002902">
    <property type="entry name" value="GNK2"/>
</dbReference>
<protein>
    <recommendedName>
        <fullName evidence="7">Gnk2-homologous domain-containing protein</fullName>
    </recommendedName>
</protein>
<dbReference type="AlphaFoldDB" id="A0A8J4QXU8"/>
<evidence type="ECO:0000256" key="3">
    <source>
        <dbReference type="PROSITE-ProRule" id="PRU10141"/>
    </source>
</evidence>
<dbReference type="GO" id="GO:0005524">
    <property type="term" value="F:ATP binding"/>
    <property type="evidence" value="ECO:0007669"/>
    <property type="project" value="UniProtKB-UniRule"/>
</dbReference>
<dbReference type="CDD" id="cd23509">
    <property type="entry name" value="Gnk2-like"/>
    <property type="match status" value="2"/>
</dbReference>
<keyword evidence="3" id="KW-0547">Nucleotide-binding</keyword>
<evidence type="ECO:0000256" key="5">
    <source>
        <dbReference type="SAM" id="Phobius"/>
    </source>
</evidence>
<feature type="region of interest" description="Disordered" evidence="4">
    <location>
        <begin position="240"/>
        <end position="272"/>
    </location>
</feature>
<evidence type="ECO:0000256" key="1">
    <source>
        <dbReference type="ARBA" id="ARBA00022729"/>
    </source>
</evidence>
<gene>
    <name evidence="8" type="ORF">CMV_019739</name>
</gene>
<dbReference type="EMBL" id="JRKL02003523">
    <property type="protein sequence ID" value="KAF3954994.1"/>
    <property type="molecule type" value="Genomic_DNA"/>
</dbReference>
<dbReference type="FunFam" id="3.30.430.20:FF:000003">
    <property type="entry name" value="Cysteine-rich RLK (RECEPTOR-like protein kinase) 10"/>
    <property type="match status" value="1"/>
</dbReference>
<keyword evidence="2" id="KW-0677">Repeat</keyword>
<keyword evidence="5" id="KW-1133">Transmembrane helix</keyword>
<reference evidence="8" key="1">
    <citation type="submission" date="2020-03" db="EMBL/GenBank/DDBJ databases">
        <title>Castanea mollissima Vanexum genome sequencing.</title>
        <authorList>
            <person name="Staton M."/>
        </authorList>
    </citation>
    <scope>NUCLEOTIDE SEQUENCE</scope>
    <source>
        <tissue evidence="8">Leaf</tissue>
    </source>
</reference>
<dbReference type="InterPro" id="IPR017441">
    <property type="entry name" value="Protein_kinase_ATP_BS"/>
</dbReference>
<feature type="domain" description="Gnk2-homologous" evidence="7">
    <location>
        <begin position="129"/>
        <end position="236"/>
    </location>
</feature>
<dbReference type="Gene3D" id="3.30.200.20">
    <property type="entry name" value="Phosphorylase Kinase, domain 1"/>
    <property type="match status" value="1"/>
</dbReference>
<evidence type="ECO:0000256" key="4">
    <source>
        <dbReference type="SAM" id="MobiDB-lite"/>
    </source>
</evidence>
<dbReference type="Pfam" id="PF01657">
    <property type="entry name" value="Stress-antifung"/>
    <property type="match status" value="2"/>
</dbReference>
<dbReference type="Proteomes" id="UP000737018">
    <property type="component" value="Unassembled WGS sequence"/>
</dbReference>
<dbReference type="InterPro" id="IPR038408">
    <property type="entry name" value="GNK2_sf"/>
</dbReference>
<sequence>MGCSRLLFFMYVALIQLVIPTSAQYCYNTGNYTSNSTYKANLDSLLASIINDTKIDYGFFNFSTGESPDKVYAIALCRGDTSPSVCRSCINGTRNDLLRSCPNQKEAIIWGETCSLRYSFRSIFNIMEASPLISAANTANFSDVEGFNDVLRPLLDSLRNRAASGNSTHKFALKSVAAPKFQTIYSLVECTPDLSELDCSSCLQQLQGYIPQCCDGKQGVRLVTPSCDLRYEIYPFYASSAEPPPSSPPPPPLVPSASPPPDLPTSTPGKESNSSRTVIIVVATTIASAVLIISISICIYLRARNPVDKVEIDTDDQISVVECLQFDFGKIRVATQDFSDANKLGEGGFGAVYKGRFLNGQEIAVKREDIGQTQPKTICDYAGDAEPRWVARRIRANREMSSETITGGKTSSDPERSEDERSESCRKCYFCILKAVKIG</sequence>
<feature type="compositionally biased region" description="Pro residues" evidence="4">
    <location>
        <begin position="242"/>
        <end position="263"/>
    </location>
</feature>
<accession>A0A8J4QXU8</accession>
<dbReference type="PROSITE" id="PS00107">
    <property type="entry name" value="PROTEIN_KINASE_ATP"/>
    <property type="match status" value="1"/>
</dbReference>
<keyword evidence="9" id="KW-1185">Reference proteome</keyword>
<dbReference type="PROSITE" id="PS51473">
    <property type="entry name" value="GNK2"/>
    <property type="match status" value="2"/>
</dbReference>
<dbReference type="FunFam" id="3.30.430.20:FF:000002">
    <property type="entry name" value="Cysteine-rich receptor-like protein kinase 10"/>
    <property type="match status" value="1"/>
</dbReference>
<evidence type="ECO:0000259" key="7">
    <source>
        <dbReference type="PROSITE" id="PS51473"/>
    </source>
</evidence>
<dbReference type="OrthoDB" id="1909574at2759"/>
<keyword evidence="3" id="KW-0067">ATP-binding</keyword>
<dbReference type="PANTHER" id="PTHR32099:SF51">
    <property type="entry name" value="CYSTEINE-RICH RECEPTOR-LIKE PROTEIN KINASE 25 ISOFORM X1"/>
    <property type="match status" value="1"/>
</dbReference>
<evidence type="ECO:0000256" key="2">
    <source>
        <dbReference type="ARBA" id="ARBA00022737"/>
    </source>
</evidence>
<feature type="transmembrane region" description="Helical" evidence="5">
    <location>
        <begin position="278"/>
        <end position="301"/>
    </location>
</feature>
<feature type="chain" id="PRO_5035159586" description="Gnk2-homologous domain-containing protein" evidence="6">
    <location>
        <begin position="24"/>
        <end position="439"/>
    </location>
</feature>
<evidence type="ECO:0000256" key="6">
    <source>
        <dbReference type="SAM" id="SignalP"/>
    </source>
</evidence>
<evidence type="ECO:0000313" key="9">
    <source>
        <dbReference type="Proteomes" id="UP000737018"/>
    </source>
</evidence>
<evidence type="ECO:0000313" key="8">
    <source>
        <dbReference type="EMBL" id="KAF3954994.1"/>
    </source>
</evidence>
<keyword evidence="1 6" id="KW-0732">Signal</keyword>
<comment type="caution">
    <text evidence="8">The sequence shown here is derived from an EMBL/GenBank/DDBJ whole genome shotgun (WGS) entry which is preliminary data.</text>
</comment>
<dbReference type="SUPFAM" id="SSF56112">
    <property type="entry name" value="Protein kinase-like (PK-like)"/>
    <property type="match status" value="1"/>
</dbReference>